<proteinExistence type="predicted"/>
<keyword evidence="2" id="KW-1185">Reference proteome</keyword>
<organism evidence="1 2">
    <name type="scientific">Pangasianodon gigas</name>
    <name type="common">Mekong giant catfish</name>
    <name type="synonym">Pangasius gigas</name>
    <dbReference type="NCBI Taxonomy" id="30993"/>
    <lineage>
        <taxon>Eukaryota</taxon>
        <taxon>Metazoa</taxon>
        <taxon>Chordata</taxon>
        <taxon>Craniata</taxon>
        <taxon>Vertebrata</taxon>
        <taxon>Euteleostomi</taxon>
        <taxon>Actinopterygii</taxon>
        <taxon>Neopterygii</taxon>
        <taxon>Teleostei</taxon>
        <taxon>Ostariophysi</taxon>
        <taxon>Siluriformes</taxon>
        <taxon>Pangasiidae</taxon>
        <taxon>Pangasianodon</taxon>
    </lineage>
</organism>
<protein>
    <submittedName>
        <fullName evidence="1">Uncharacterized protein</fullName>
    </submittedName>
</protein>
<dbReference type="EMBL" id="CM040460">
    <property type="protein sequence ID" value="MCI4379918.1"/>
    <property type="molecule type" value="Genomic_DNA"/>
</dbReference>
<gene>
    <name evidence="1" type="ORF">PGIGA_G00233930</name>
</gene>
<evidence type="ECO:0000313" key="2">
    <source>
        <dbReference type="Proteomes" id="UP000829447"/>
    </source>
</evidence>
<name>A0ACC5WLJ3_PANGG</name>
<sequence length="367" mass="41956">MWKKVLWSDETKIELFGLNAKRYVWRKPNTEHDPEHTIPTVKHGGGSIMLWGCFSPAGKGKLVRVDGKMDGAKYRAILDENLLESAKDLRLGRSFTFQQDKDPKHTARATMEWFRSKHIHVLEWPSQSPDLNPIENLWRDLKIAVHKRSPSNLTELELFCKEEWAKISLSRCAKLVETYPKRIAAKEYGTTANLPRHGRPPKLTGRARRALIREAAKRPMVTLEELQRSTAQVGESVHRTTISRALHKSGLYGRVARRKPLLKERHKKSRLQFATSHVGGTANMWKKVIWSDETKIELFGLNAKCYVWRKPNTTHHPEHTIPTVKYGGGSIMLWGCFSSAGTGKLIRVRVDGSELMGRWMEPNTGQS</sequence>
<accession>A0ACC5WLJ3</accession>
<reference evidence="1 2" key="1">
    <citation type="journal article" date="2022" name="bioRxiv">
        <title>An ancient truncated duplication of the anti-Mullerian hormone receptor type 2 gene is a potential conserved master sex determinant in the Pangasiidae catfish family.</title>
        <authorList>
            <person name="Wen M."/>
            <person name="Pan Q."/>
            <person name="Jouanno E."/>
            <person name="Montfort J."/>
            <person name="Zahm M."/>
            <person name="Cabau C."/>
            <person name="Klopp C."/>
            <person name="Iampietro C."/>
            <person name="Roques C."/>
            <person name="Bouchez O."/>
            <person name="Castinel A."/>
            <person name="Donnadieu C."/>
            <person name="Parrinello H."/>
            <person name="Poncet C."/>
            <person name="Belmonte E."/>
            <person name="Gautier V."/>
            <person name="Avarre J.-C."/>
            <person name="Dugue R."/>
            <person name="Gustiano R."/>
            <person name="Ha T.T.T."/>
            <person name="Campet M."/>
            <person name="Sriphairoj K."/>
            <person name="Ribolli J."/>
            <person name="de Almeida F.L."/>
            <person name="Desvignes T."/>
            <person name="Postlethwait J.H."/>
            <person name="Bucao C.F."/>
            <person name="Robinson-Rechavi M."/>
            <person name="Bobe J."/>
            <person name="Herpin A."/>
            <person name="Guiguen Y."/>
        </authorList>
    </citation>
    <scope>NUCLEOTIDE SEQUENCE [LARGE SCALE GENOMIC DNA]</scope>
    <source>
        <strain evidence="1">YG-Dec2019</strain>
    </source>
</reference>
<evidence type="ECO:0000313" key="1">
    <source>
        <dbReference type="EMBL" id="MCI4379918.1"/>
    </source>
</evidence>
<comment type="caution">
    <text evidence="1">The sequence shown here is derived from an EMBL/GenBank/DDBJ whole genome shotgun (WGS) entry which is preliminary data.</text>
</comment>
<dbReference type="Proteomes" id="UP000829447">
    <property type="component" value="Linkage Group LG7"/>
</dbReference>